<reference evidence="1" key="1">
    <citation type="submission" date="2021-01" db="EMBL/GenBank/DDBJ databases">
        <title>Adiantum capillus-veneris genome.</title>
        <authorList>
            <person name="Fang Y."/>
            <person name="Liao Q."/>
        </authorList>
    </citation>
    <scope>NUCLEOTIDE SEQUENCE</scope>
    <source>
        <strain evidence="1">H3</strain>
        <tissue evidence="1">Leaf</tissue>
    </source>
</reference>
<comment type="caution">
    <text evidence="1">The sequence shown here is derived from an EMBL/GenBank/DDBJ whole genome shotgun (WGS) entry which is preliminary data.</text>
</comment>
<name>A0A9D4UGA0_ADICA</name>
<proteinExistence type="predicted"/>
<gene>
    <name evidence="1" type="ORF">GOP47_0017367</name>
</gene>
<protein>
    <submittedName>
        <fullName evidence="1">Uncharacterized protein</fullName>
    </submittedName>
</protein>
<keyword evidence="2" id="KW-1185">Reference proteome</keyword>
<dbReference type="EMBL" id="JABFUD020000017">
    <property type="protein sequence ID" value="KAI5066839.1"/>
    <property type="molecule type" value="Genomic_DNA"/>
</dbReference>
<accession>A0A9D4UGA0</accession>
<organism evidence="1 2">
    <name type="scientific">Adiantum capillus-veneris</name>
    <name type="common">Maidenhair fern</name>
    <dbReference type="NCBI Taxonomy" id="13818"/>
    <lineage>
        <taxon>Eukaryota</taxon>
        <taxon>Viridiplantae</taxon>
        <taxon>Streptophyta</taxon>
        <taxon>Embryophyta</taxon>
        <taxon>Tracheophyta</taxon>
        <taxon>Polypodiopsida</taxon>
        <taxon>Polypodiidae</taxon>
        <taxon>Polypodiales</taxon>
        <taxon>Pteridineae</taxon>
        <taxon>Pteridaceae</taxon>
        <taxon>Vittarioideae</taxon>
        <taxon>Adiantum</taxon>
    </lineage>
</organism>
<dbReference type="AlphaFoldDB" id="A0A9D4UGA0"/>
<dbReference type="Proteomes" id="UP000886520">
    <property type="component" value="Chromosome 17"/>
</dbReference>
<evidence type="ECO:0000313" key="2">
    <source>
        <dbReference type="Proteomes" id="UP000886520"/>
    </source>
</evidence>
<sequence>MDGVDERGRHVVQLWKASICDAAMESLVGGGEVANGEQGEKKYFKGMVWMKGGDKWCSYGKIPHVLQLWKAWRQKEKRR</sequence>
<evidence type="ECO:0000313" key="1">
    <source>
        <dbReference type="EMBL" id="KAI5066839.1"/>
    </source>
</evidence>